<evidence type="ECO:0000313" key="2">
    <source>
        <dbReference type="Proteomes" id="UP000598971"/>
    </source>
</evidence>
<protein>
    <submittedName>
        <fullName evidence="1">Uncharacterized protein</fullName>
    </submittedName>
</protein>
<comment type="caution">
    <text evidence="1">The sequence shown here is derived from an EMBL/GenBank/DDBJ whole genome shotgun (WGS) entry which is preliminary data.</text>
</comment>
<accession>A0A8J8JV24</accession>
<reference evidence="1" key="1">
    <citation type="submission" date="2019-10" db="EMBL/GenBank/DDBJ databases">
        <title>Draft genome sequence of Panacibacter sp. KCS-6.</title>
        <authorList>
            <person name="Yim K.J."/>
        </authorList>
    </citation>
    <scope>NUCLEOTIDE SEQUENCE</scope>
    <source>
        <strain evidence="1">KCS-6</strain>
    </source>
</reference>
<keyword evidence="2" id="KW-1185">Reference proteome</keyword>
<gene>
    <name evidence="1" type="ORF">GD597_11970</name>
</gene>
<dbReference type="RefSeq" id="WP_171608109.1">
    <property type="nucleotide sequence ID" value="NZ_WHPF01000007.1"/>
</dbReference>
<dbReference type="AlphaFoldDB" id="A0A8J8JV24"/>
<dbReference type="EMBL" id="WHPF01000007">
    <property type="protein sequence ID" value="NNV56179.1"/>
    <property type="molecule type" value="Genomic_DNA"/>
</dbReference>
<proteinExistence type="predicted"/>
<organism evidence="1 2">
    <name type="scientific">Limnovirga soli</name>
    <dbReference type="NCBI Taxonomy" id="2656915"/>
    <lineage>
        <taxon>Bacteria</taxon>
        <taxon>Pseudomonadati</taxon>
        <taxon>Bacteroidota</taxon>
        <taxon>Chitinophagia</taxon>
        <taxon>Chitinophagales</taxon>
        <taxon>Chitinophagaceae</taxon>
        <taxon>Limnovirga</taxon>
    </lineage>
</organism>
<sequence length="303" mass="35680">MKTIAIACVLILCFSTCKKDETALLVQRWRFVAIDMPGVKTFLRETGAAGDGDAITFQKFFLDNKLVLRKDSSFDLVLMKQYIHGKWKFDADRKELLLEDASYNKLNMQFSTDTVEPYQLHLATDEFAIDKIIKRHIDDKNGFNYLQHKQYYQFFLEAEDERFADAADDLYSKENNLWRIKPNHSETAAEIKERVLNHLQFWELLFHDAAEHERDYVSYNWFSSPIVIATNGTILQFYEEAKSEWDQNFYDSVQAKAGYDLLIKCFSQKIKYLQHTGKYERNEDIVKQLRSNLINATKNQQKL</sequence>
<name>A0A8J8JV24_9BACT</name>
<dbReference type="Proteomes" id="UP000598971">
    <property type="component" value="Unassembled WGS sequence"/>
</dbReference>
<evidence type="ECO:0000313" key="1">
    <source>
        <dbReference type="EMBL" id="NNV56179.1"/>
    </source>
</evidence>